<evidence type="ECO:0000259" key="1">
    <source>
        <dbReference type="Pfam" id="PF07693"/>
    </source>
</evidence>
<accession>A0AAU8ANP1</accession>
<reference evidence="2" key="1">
    <citation type="submission" date="2023-02" db="EMBL/GenBank/DDBJ databases">
        <title>Description and genomic characterization of Salipiger bruguierae sp. nov., isolated from the sediment of mangrove plant Bruguiera sexangula.</title>
        <authorList>
            <person name="Long M."/>
        </authorList>
    </citation>
    <scope>NUCLEOTIDE SEQUENCE</scope>
    <source>
        <strain evidence="2">H15</strain>
    </source>
</reference>
<dbReference type="RefSeq" id="WP_353475496.1">
    <property type="nucleotide sequence ID" value="NZ_CP123385.1"/>
</dbReference>
<dbReference type="InterPro" id="IPR027417">
    <property type="entry name" value="P-loop_NTPase"/>
</dbReference>
<evidence type="ECO:0000313" key="2">
    <source>
        <dbReference type="EMBL" id="XCC96601.1"/>
    </source>
</evidence>
<dbReference type="SUPFAM" id="SSF52540">
    <property type="entry name" value="P-loop containing nucleoside triphosphate hydrolases"/>
    <property type="match status" value="1"/>
</dbReference>
<dbReference type="Gene3D" id="3.40.50.300">
    <property type="entry name" value="P-loop containing nucleotide triphosphate hydrolases"/>
    <property type="match status" value="1"/>
</dbReference>
<feature type="domain" description="KAP NTPase" evidence="1">
    <location>
        <begin position="17"/>
        <end position="219"/>
    </location>
</feature>
<dbReference type="AlphaFoldDB" id="A0AAU8ANP1"/>
<sequence length="565" mass="63249">MSLAVLKGEVERFITSTDPEVLCLRGGWGVGKTHLWNTCLNDAETSGRVGLKAYSYVSLFGLNNLSDLRLSVFERRQSLKAGHSEGNERGWLAGLQKKARFRSRGKLLKALPGVANLSDEEIISVLSLAESPQQIVCIDDIERRGDGLSVKDVLGFASFLKEERKCKVIIILNDEELDEAGREQMTAHLEKVVDISIAMKPTSAEAVSVALSESDVLSKLIAQKCSTLGMSNVRAIRRAEKFARSIEKHLDGCEKKTADNVISSLILFSWSRDQPGEAPSTAFLRSLTSGWMFFALDQGDGEEKDAEASQWKPLLEAYGYSWTDDLDLVLMDGVATGYFDIEKLSSLIKEFDARIKAEKADSSFTEAWGLYHDSFGDNEIEVCNALYSSFKKNFHHITPLNALGTFRILKDFDREAEAKELVDIYVAGRDEGRAFFDLDQNPFIEGEIDPYFRDKFDKKRDELSEDLDFKSTLLSVGNSWNSEQLAFLADAPVERYYETFKACEGTELRRLLANATSFKRIANPSGEMSRITQNTMTALKKIGKESRLNARRVRRFGVKVDTTGD</sequence>
<organism evidence="2">
    <name type="scientific">Alloyangia sp. H15</name>
    <dbReference type="NCBI Taxonomy" id="3029062"/>
    <lineage>
        <taxon>Bacteria</taxon>
        <taxon>Pseudomonadati</taxon>
        <taxon>Pseudomonadota</taxon>
        <taxon>Alphaproteobacteria</taxon>
        <taxon>Rhodobacterales</taxon>
        <taxon>Roseobacteraceae</taxon>
        <taxon>Alloyangia</taxon>
    </lineage>
</organism>
<name>A0AAU8ANP1_9RHOB</name>
<gene>
    <name evidence="2" type="ORF">PVT71_18200</name>
</gene>
<dbReference type="Pfam" id="PF07693">
    <property type="entry name" value="KAP_NTPase"/>
    <property type="match status" value="1"/>
</dbReference>
<proteinExistence type="predicted"/>
<dbReference type="EMBL" id="CP123385">
    <property type="protein sequence ID" value="XCC96601.1"/>
    <property type="molecule type" value="Genomic_DNA"/>
</dbReference>
<protein>
    <recommendedName>
        <fullName evidence="1">KAP NTPase domain-containing protein</fullName>
    </recommendedName>
</protein>
<dbReference type="InterPro" id="IPR011646">
    <property type="entry name" value="KAP_P-loop"/>
</dbReference>